<gene>
    <name evidence="2" type="ORF">WJX73_009677</name>
</gene>
<organism evidence="2 3">
    <name type="scientific">Symbiochloris irregularis</name>
    <dbReference type="NCBI Taxonomy" id="706552"/>
    <lineage>
        <taxon>Eukaryota</taxon>
        <taxon>Viridiplantae</taxon>
        <taxon>Chlorophyta</taxon>
        <taxon>core chlorophytes</taxon>
        <taxon>Trebouxiophyceae</taxon>
        <taxon>Trebouxiales</taxon>
        <taxon>Trebouxiaceae</taxon>
        <taxon>Symbiochloris</taxon>
    </lineage>
</organism>
<evidence type="ECO:0000256" key="1">
    <source>
        <dbReference type="SAM" id="MobiDB-lite"/>
    </source>
</evidence>
<accession>A0AAW1P2K9</accession>
<evidence type="ECO:0000313" key="2">
    <source>
        <dbReference type="EMBL" id="KAK9802063.1"/>
    </source>
</evidence>
<reference evidence="2 3" key="1">
    <citation type="journal article" date="2024" name="Nat. Commun.">
        <title>Phylogenomics reveals the evolutionary origins of lichenization in chlorophyte algae.</title>
        <authorList>
            <person name="Puginier C."/>
            <person name="Libourel C."/>
            <person name="Otte J."/>
            <person name="Skaloud P."/>
            <person name="Haon M."/>
            <person name="Grisel S."/>
            <person name="Petersen M."/>
            <person name="Berrin J.G."/>
            <person name="Delaux P.M."/>
            <person name="Dal Grande F."/>
            <person name="Keller J."/>
        </authorList>
    </citation>
    <scope>NUCLEOTIDE SEQUENCE [LARGE SCALE GENOMIC DNA]</scope>
    <source>
        <strain evidence="2 3">SAG 2036</strain>
    </source>
</reference>
<sequence length="92" mass="10843">MWSSQRSFTPPHQLYEVWVDYVLYFGPVYLTWPQLPRKFRAALERNGHYGPSCLRPGAHAASVQKLPRERTRSMRTPRHSFQASPQKTHLHL</sequence>
<feature type="region of interest" description="Disordered" evidence="1">
    <location>
        <begin position="54"/>
        <end position="92"/>
    </location>
</feature>
<name>A0AAW1P2K9_9CHLO</name>
<comment type="caution">
    <text evidence="2">The sequence shown here is derived from an EMBL/GenBank/DDBJ whole genome shotgun (WGS) entry which is preliminary data.</text>
</comment>
<proteinExistence type="predicted"/>
<dbReference type="AlphaFoldDB" id="A0AAW1P2K9"/>
<feature type="compositionally biased region" description="Polar residues" evidence="1">
    <location>
        <begin position="79"/>
        <end position="92"/>
    </location>
</feature>
<evidence type="ECO:0000313" key="3">
    <source>
        <dbReference type="Proteomes" id="UP001465755"/>
    </source>
</evidence>
<keyword evidence="3" id="KW-1185">Reference proteome</keyword>
<protein>
    <submittedName>
        <fullName evidence="2">Uncharacterized protein</fullName>
    </submittedName>
</protein>
<dbReference type="Proteomes" id="UP001465755">
    <property type="component" value="Unassembled WGS sequence"/>
</dbReference>
<dbReference type="EMBL" id="JALJOQ010000072">
    <property type="protein sequence ID" value="KAK9802063.1"/>
    <property type="molecule type" value="Genomic_DNA"/>
</dbReference>